<organism evidence="8 9">
    <name type="scientific">Marivita hallyeonensis</name>
    <dbReference type="NCBI Taxonomy" id="996342"/>
    <lineage>
        <taxon>Bacteria</taxon>
        <taxon>Pseudomonadati</taxon>
        <taxon>Pseudomonadota</taxon>
        <taxon>Alphaproteobacteria</taxon>
        <taxon>Rhodobacterales</taxon>
        <taxon>Roseobacteraceae</taxon>
        <taxon>Marivita</taxon>
    </lineage>
</organism>
<keyword evidence="3" id="KW-0378">Hydrolase</keyword>
<protein>
    <submittedName>
        <fullName evidence="8">Dynamin family protein</fullName>
    </submittedName>
</protein>
<evidence type="ECO:0000256" key="6">
    <source>
        <dbReference type="SAM" id="MobiDB-lite"/>
    </source>
</evidence>
<dbReference type="GO" id="GO:0003924">
    <property type="term" value="F:GTPase activity"/>
    <property type="evidence" value="ECO:0007669"/>
    <property type="project" value="InterPro"/>
</dbReference>
<accession>A0A1M5LS11</accession>
<dbReference type="InterPro" id="IPR027094">
    <property type="entry name" value="Mitofusin_fam"/>
</dbReference>
<dbReference type="RefSeq" id="WP_072775717.1">
    <property type="nucleotide sequence ID" value="NZ_FQXC01000001.1"/>
</dbReference>
<evidence type="ECO:0000256" key="1">
    <source>
        <dbReference type="ARBA" id="ARBA00004370"/>
    </source>
</evidence>
<dbReference type="GO" id="GO:0016020">
    <property type="term" value="C:membrane"/>
    <property type="evidence" value="ECO:0007669"/>
    <property type="project" value="UniProtKB-SubCell"/>
</dbReference>
<evidence type="ECO:0000259" key="7">
    <source>
        <dbReference type="Pfam" id="PF00350"/>
    </source>
</evidence>
<feature type="domain" description="Dynamin N-terminal" evidence="7">
    <location>
        <begin position="80"/>
        <end position="309"/>
    </location>
</feature>
<dbReference type="GO" id="GO:0008053">
    <property type="term" value="P:mitochondrial fusion"/>
    <property type="evidence" value="ECO:0007669"/>
    <property type="project" value="TreeGrafter"/>
</dbReference>
<name>A0A1M5LS11_9RHOB</name>
<dbReference type="AlphaFoldDB" id="A0A1M5LS11"/>
<dbReference type="Pfam" id="PF00350">
    <property type="entry name" value="Dynamin_N"/>
    <property type="match status" value="1"/>
</dbReference>
<dbReference type="GO" id="GO:0005525">
    <property type="term" value="F:GTP binding"/>
    <property type="evidence" value="ECO:0007669"/>
    <property type="project" value="UniProtKB-KW"/>
</dbReference>
<evidence type="ECO:0000256" key="3">
    <source>
        <dbReference type="ARBA" id="ARBA00022801"/>
    </source>
</evidence>
<sequence>MRAECIRVEASEPVAADLSGTRQGIKRGFSQRGMGSLLELKDDLFDVQHSIEDLKSFGGAEVAKKAEKLIRSLKDFKPSITMIGQIKSGKTSLVNAMVGMPDLLPADVNPWTSVVTSLHLNTPLKDDDPRASFQFFDQDEWEHLVEKGGRLGELSSRAGADEETQKVREQVLEMREKSKARLGRKFELLLGQTHNYKYLDDALVQRYVCMGDDFGDPEMHDPQGQFADITKSADLFLNAPGIPIPMCIRDTPGVNDTFMMREQVTINALRSSRICVVVLSATQALNSVDLGLIRLIANVKSREVIIFVNRIDELANPATEVQEIEESIHRTLAEHNGPANLKVLFGSAYWGNMALKDEVDHIVPDSAAALEDYAGGLGQPDAPQSAAGVWEMSGIPQLFTEIGDRVVAGEGREILSSVRRRALNHLQGLQASCSVVSLRLDDTELEMMDSDTLAQTLEQNEERLISELDRKLNELFQSYEQRVDQAHKRFLDRAVESLLHHLERKGQEELWQYSPDGLRVLLRSSYHMLSRKAEKATREVFSTGSASITETYQNMLSVTLDGFKVTPPEAPSFPPPATLGQTIALDMQTSWWSGWWQRRKGYRSYADEFHKLIEAETAPMITDMKVTQTEDIRKIAIAELTEFLAEQRSILTDVSQKSLISRDELNNLFGITEQQERDALFEILFEEFAVDDLVLEEEDSRPKRPARPTRPVAITEVTQPGDQE</sequence>
<evidence type="ECO:0000313" key="9">
    <source>
        <dbReference type="Proteomes" id="UP000184221"/>
    </source>
</evidence>
<gene>
    <name evidence="8" type="ORF">SAMN05443551_0248</name>
</gene>
<dbReference type="Proteomes" id="UP000184221">
    <property type="component" value="Unassembled WGS sequence"/>
</dbReference>
<dbReference type="EMBL" id="FQXC01000001">
    <property type="protein sequence ID" value="SHG67419.1"/>
    <property type="molecule type" value="Genomic_DNA"/>
</dbReference>
<dbReference type="PANTHER" id="PTHR10465:SF0">
    <property type="entry name" value="SARCALUMENIN"/>
    <property type="match status" value="1"/>
</dbReference>
<dbReference type="InterPro" id="IPR045063">
    <property type="entry name" value="Dynamin_N"/>
</dbReference>
<evidence type="ECO:0000313" key="8">
    <source>
        <dbReference type="EMBL" id="SHG67419.1"/>
    </source>
</evidence>
<keyword evidence="5" id="KW-0472">Membrane</keyword>
<keyword evidence="2" id="KW-0547">Nucleotide-binding</keyword>
<keyword evidence="9" id="KW-1185">Reference proteome</keyword>
<comment type="subcellular location">
    <subcellularLocation>
        <location evidence="1">Membrane</location>
    </subcellularLocation>
</comment>
<keyword evidence="4" id="KW-0342">GTP-binding</keyword>
<evidence type="ECO:0000256" key="4">
    <source>
        <dbReference type="ARBA" id="ARBA00023134"/>
    </source>
</evidence>
<reference evidence="8 9" key="1">
    <citation type="submission" date="2016-11" db="EMBL/GenBank/DDBJ databases">
        <authorList>
            <person name="Jaros S."/>
            <person name="Januszkiewicz K."/>
            <person name="Wedrychowicz H."/>
        </authorList>
    </citation>
    <scope>NUCLEOTIDE SEQUENCE [LARGE SCALE GENOMIC DNA]</scope>
    <source>
        <strain evidence="8 9">DSM 29431</strain>
    </source>
</reference>
<evidence type="ECO:0000256" key="2">
    <source>
        <dbReference type="ARBA" id="ARBA00022741"/>
    </source>
</evidence>
<dbReference type="Gene3D" id="3.40.50.300">
    <property type="entry name" value="P-loop containing nucleotide triphosphate hydrolases"/>
    <property type="match status" value="1"/>
</dbReference>
<dbReference type="PANTHER" id="PTHR10465">
    <property type="entry name" value="TRANSMEMBRANE GTPASE FZO1"/>
    <property type="match status" value="1"/>
</dbReference>
<feature type="region of interest" description="Disordered" evidence="6">
    <location>
        <begin position="696"/>
        <end position="724"/>
    </location>
</feature>
<dbReference type="STRING" id="996342.SAMN05443551_0248"/>
<evidence type="ECO:0000256" key="5">
    <source>
        <dbReference type="ARBA" id="ARBA00023136"/>
    </source>
</evidence>
<dbReference type="SUPFAM" id="SSF52540">
    <property type="entry name" value="P-loop containing nucleoside triphosphate hydrolases"/>
    <property type="match status" value="1"/>
</dbReference>
<proteinExistence type="predicted"/>
<dbReference type="InterPro" id="IPR027417">
    <property type="entry name" value="P-loop_NTPase"/>
</dbReference>